<dbReference type="AlphaFoldDB" id="Q5BEC3"/>
<dbReference type="OrthoDB" id="408532at2759"/>
<dbReference type="HOGENOM" id="CLU_1001248_0_0_1"/>
<evidence type="ECO:0000256" key="1">
    <source>
        <dbReference type="SAM" id="MobiDB-lite"/>
    </source>
</evidence>
<dbReference type="EMBL" id="BN001308">
    <property type="protein sequence ID" value="CBF88126.1"/>
    <property type="molecule type" value="Genomic_DNA"/>
</dbReference>
<proteinExistence type="predicted"/>
<name>Q5BEC3_EMENI</name>
<protein>
    <submittedName>
        <fullName evidence="2">Cell-associated beta-galactosidase, putative (AFU_orthologue AFUA_5G14090)</fullName>
    </submittedName>
</protein>
<evidence type="ECO:0000313" key="3">
    <source>
        <dbReference type="Proteomes" id="UP000000560"/>
    </source>
</evidence>
<gene>
    <name evidence="2" type="ORF">ANIA_01107</name>
</gene>
<accession>C8VTE0</accession>
<dbReference type="GeneID" id="2876884"/>
<reference evidence="3" key="1">
    <citation type="journal article" date="2005" name="Nature">
        <title>Sequencing of Aspergillus nidulans and comparative analysis with A. fumigatus and A. oryzae.</title>
        <authorList>
            <person name="Galagan J.E."/>
            <person name="Calvo S.E."/>
            <person name="Cuomo C."/>
            <person name="Ma L.J."/>
            <person name="Wortman J.R."/>
            <person name="Batzoglou S."/>
            <person name="Lee S.I."/>
            <person name="Basturkmen M."/>
            <person name="Spevak C.C."/>
            <person name="Clutterbuck J."/>
            <person name="Kapitonov V."/>
            <person name="Jurka J."/>
            <person name="Scazzocchio C."/>
            <person name="Farman M."/>
            <person name="Butler J."/>
            <person name="Purcell S."/>
            <person name="Harris S."/>
            <person name="Braus G.H."/>
            <person name="Draht O."/>
            <person name="Busch S."/>
            <person name="D'Enfert C."/>
            <person name="Bouchier C."/>
            <person name="Goldman G.H."/>
            <person name="Bell-Pedersen D."/>
            <person name="Griffiths-Jones S."/>
            <person name="Doonan J.H."/>
            <person name="Yu J."/>
            <person name="Vienken K."/>
            <person name="Pain A."/>
            <person name="Freitag M."/>
            <person name="Selker E.U."/>
            <person name="Archer D.B."/>
            <person name="Penalva M.A."/>
            <person name="Oakley B.R."/>
            <person name="Momany M."/>
            <person name="Tanaka T."/>
            <person name="Kumagai T."/>
            <person name="Asai K."/>
            <person name="Machida M."/>
            <person name="Nierman W.C."/>
            <person name="Denning D.W."/>
            <person name="Caddick M."/>
            <person name="Hynes M."/>
            <person name="Paoletti M."/>
            <person name="Fischer R."/>
            <person name="Miller B."/>
            <person name="Dyer P."/>
            <person name="Sachs M.S."/>
            <person name="Osmani S.A."/>
            <person name="Birren B.W."/>
        </authorList>
    </citation>
    <scope>NUCLEOTIDE SEQUENCE [LARGE SCALE GENOMIC DNA]</scope>
    <source>
        <strain evidence="3">FGSC A4 / ATCC 38163 / CBS 112.46 / NRRL 194 / M139</strain>
    </source>
</reference>
<organism evidence="2 3">
    <name type="scientific">Emericella nidulans (strain FGSC A4 / ATCC 38163 / CBS 112.46 / NRRL 194 / M139)</name>
    <name type="common">Aspergillus nidulans</name>
    <dbReference type="NCBI Taxonomy" id="227321"/>
    <lineage>
        <taxon>Eukaryota</taxon>
        <taxon>Fungi</taxon>
        <taxon>Dikarya</taxon>
        <taxon>Ascomycota</taxon>
        <taxon>Pezizomycotina</taxon>
        <taxon>Eurotiomycetes</taxon>
        <taxon>Eurotiomycetidae</taxon>
        <taxon>Eurotiales</taxon>
        <taxon>Aspergillaceae</taxon>
        <taxon>Aspergillus</taxon>
        <taxon>Aspergillus subgen. Nidulantes</taxon>
    </lineage>
</organism>
<dbReference type="Proteomes" id="UP000000560">
    <property type="component" value="Chromosome VIII"/>
</dbReference>
<keyword evidence="3" id="KW-1185">Reference proteome</keyword>
<reference evidence="3" key="2">
    <citation type="journal article" date="2009" name="Fungal Genet. Biol.">
        <title>The 2008 update of the Aspergillus nidulans genome annotation: a community effort.</title>
        <authorList>
            <person name="Wortman J.R."/>
            <person name="Gilsenan J.M."/>
            <person name="Joardar V."/>
            <person name="Deegan J."/>
            <person name="Clutterbuck J."/>
            <person name="Andersen M.R."/>
            <person name="Archer D."/>
            <person name="Bencina M."/>
            <person name="Braus G."/>
            <person name="Coutinho P."/>
            <person name="von Dohren H."/>
            <person name="Doonan J."/>
            <person name="Driessen A.J."/>
            <person name="Durek P."/>
            <person name="Espeso E."/>
            <person name="Fekete E."/>
            <person name="Flipphi M."/>
            <person name="Estrada C.G."/>
            <person name="Geysens S."/>
            <person name="Goldman G."/>
            <person name="de Groot P.W."/>
            <person name="Hansen K."/>
            <person name="Harris S.D."/>
            <person name="Heinekamp T."/>
            <person name="Helmstaedt K."/>
            <person name="Henrissat B."/>
            <person name="Hofmann G."/>
            <person name="Homan T."/>
            <person name="Horio T."/>
            <person name="Horiuchi H."/>
            <person name="James S."/>
            <person name="Jones M."/>
            <person name="Karaffa L."/>
            <person name="Karanyi Z."/>
            <person name="Kato M."/>
            <person name="Keller N."/>
            <person name="Kelly D.E."/>
            <person name="Kiel J.A."/>
            <person name="Kim J.M."/>
            <person name="van der Klei I.J."/>
            <person name="Klis F.M."/>
            <person name="Kovalchuk A."/>
            <person name="Krasevec N."/>
            <person name="Kubicek C.P."/>
            <person name="Liu B."/>
            <person name="Maccabe A."/>
            <person name="Meyer V."/>
            <person name="Mirabito P."/>
            <person name="Miskei M."/>
            <person name="Mos M."/>
            <person name="Mullins J."/>
            <person name="Nelson D.R."/>
            <person name="Nielsen J."/>
            <person name="Oakley B.R."/>
            <person name="Osmani S.A."/>
            <person name="Pakula T."/>
            <person name="Paszewski A."/>
            <person name="Paulsen I."/>
            <person name="Pilsyk S."/>
            <person name="Pocsi I."/>
            <person name="Punt P.J."/>
            <person name="Ram A.F."/>
            <person name="Ren Q."/>
            <person name="Robellet X."/>
            <person name="Robson G."/>
            <person name="Seiboth B."/>
            <person name="van Solingen P."/>
            <person name="Specht T."/>
            <person name="Sun J."/>
            <person name="Taheri-Talesh N."/>
            <person name="Takeshita N."/>
            <person name="Ussery D."/>
            <person name="vanKuyk P.A."/>
            <person name="Visser H."/>
            <person name="van de Vondervoort P.J."/>
            <person name="de Vries R.P."/>
            <person name="Walton J."/>
            <person name="Xiang X."/>
            <person name="Xiong Y."/>
            <person name="Zeng A.P."/>
            <person name="Brandt B.W."/>
            <person name="Cornell M.J."/>
            <person name="van den Hondel C.A."/>
            <person name="Visser J."/>
            <person name="Oliver S.G."/>
            <person name="Turner G."/>
        </authorList>
    </citation>
    <scope>GENOME REANNOTATION</scope>
    <source>
        <strain evidence="3">FGSC A4 / ATCC 38163 / CBS 112.46 / NRRL 194 / M139</strain>
    </source>
</reference>
<dbReference type="VEuPathDB" id="FungiDB:AN1107"/>
<dbReference type="RefSeq" id="XP_658711.1">
    <property type="nucleotide sequence ID" value="XM_653619.1"/>
</dbReference>
<feature type="region of interest" description="Disordered" evidence="1">
    <location>
        <begin position="174"/>
        <end position="207"/>
    </location>
</feature>
<accession>Q5BEC3</accession>
<dbReference type="STRING" id="227321.Q5BEC3"/>
<sequence length="278" mass="31506">MPDLRRTHERDEGAKRYLRSTWWTSRGLREMLDSEVAEYGGEMLYINKDSRNPFWQMEYSRDEGLRKLHAIEDVERWSDYYEQQPGTGTRVNSGGVNIIFSDSNTHHRGAENYRRSGEVDPVQLPKDSCIRLASRTAPNVFVANGADIALVDVEGPAASPLTRIHASWRVLSSLTSGSGSPQRDSWLAESNSTASTGNNEETTWRSDSDQDTAWIEYSWEEPLNVSQLVMKQRSFRTERYPIKVSVGDTIDFEGESLKVAMDENDDLGVIEAEIYTPA</sequence>
<dbReference type="KEGG" id="ani:ANIA_01107"/>
<evidence type="ECO:0000313" key="2">
    <source>
        <dbReference type="EMBL" id="CBF88126.1"/>
    </source>
</evidence>
<feature type="compositionally biased region" description="Polar residues" evidence="1">
    <location>
        <begin position="174"/>
        <end position="201"/>
    </location>
</feature>
<dbReference type="InParanoid" id="Q5BEC3"/>